<sequence>MAAAAAKLADESRKMEQASAEPARYKQLLKELKGRACQGRNSRSFRQ</sequence>
<dbReference type="RefSeq" id="WP_168963624.1">
    <property type="nucleotide sequence ID" value="NZ_CALXNT010000040.1"/>
</dbReference>
<evidence type="ECO:0000313" key="3">
    <source>
        <dbReference type="Proteomes" id="UP000576225"/>
    </source>
</evidence>
<name>A0A848B1G4_9BACT</name>
<evidence type="ECO:0000313" key="2">
    <source>
        <dbReference type="EMBL" id="NMD88543.1"/>
    </source>
</evidence>
<comment type="caution">
    <text evidence="2">The sequence shown here is derived from an EMBL/GenBank/DDBJ whole genome shotgun (WGS) entry which is preliminary data.</text>
</comment>
<dbReference type="EMBL" id="JABAEW010000049">
    <property type="protein sequence ID" value="NMD88543.1"/>
    <property type="molecule type" value="Genomic_DNA"/>
</dbReference>
<proteinExistence type="predicted"/>
<protein>
    <submittedName>
        <fullName evidence="2">Uncharacterized protein</fullName>
    </submittedName>
</protein>
<dbReference type="Proteomes" id="UP000576225">
    <property type="component" value="Unassembled WGS sequence"/>
</dbReference>
<gene>
    <name evidence="2" type="ORF">HF882_18295</name>
</gene>
<accession>A0A848B1G4</accession>
<feature type="region of interest" description="Disordered" evidence="1">
    <location>
        <begin position="1"/>
        <end position="23"/>
    </location>
</feature>
<dbReference type="AlphaFoldDB" id="A0A848B1G4"/>
<reference evidence="2 3" key="1">
    <citation type="submission" date="2020-04" db="EMBL/GenBank/DDBJ databases">
        <authorList>
            <person name="Hitch T.C.A."/>
            <person name="Wylensek D."/>
            <person name="Clavel T."/>
        </authorList>
    </citation>
    <scope>NUCLEOTIDE SEQUENCE [LARGE SCALE GENOMIC DNA]</scope>
    <source>
        <strain evidence="2 3">COR2-253-APC-1A</strain>
    </source>
</reference>
<evidence type="ECO:0000256" key="1">
    <source>
        <dbReference type="SAM" id="MobiDB-lite"/>
    </source>
</evidence>
<organism evidence="2 3">
    <name type="scientific">Victivallis vadensis</name>
    <dbReference type="NCBI Taxonomy" id="172901"/>
    <lineage>
        <taxon>Bacteria</taxon>
        <taxon>Pseudomonadati</taxon>
        <taxon>Lentisphaerota</taxon>
        <taxon>Lentisphaeria</taxon>
        <taxon>Victivallales</taxon>
        <taxon>Victivallaceae</taxon>
        <taxon>Victivallis</taxon>
    </lineage>
</organism>